<feature type="repeat" description="NHL" evidence="4">
    <location>
        <begin position="127"/>
        <end position="171"/>
    </location>
</feature>
<keyword evidence="1 5" id="KW-0732">Signal</keyword>
<dbReference type="AlphaFoldDB" id="A0A517Q9S4"/>
<feature type="chain" id="PRO_5022021933" evidence="5">
    <location>
        <begin position="27"/>
        <end position="305"/>
    </location>
</feature>
<keyword evidence="2" id="KW-0677">Repeat</keyword>
<keyword evidence="6" id="KW-0418">Kinase</keyword>
<dbReference type="PROSITE" id="PS51125">
    <property type="entry name" value="NHL"/>
    <property type="match status" value="2"/>
</dbReference>
<dbReference type="PANTHER" id="PTHR10680">
    <property type="entry name" value="PEPTIDYL-GLYCINE ALPHA-AMIDATING MONOOXYGENASE"/>
    <property type="match status" value="1"/>
</dbReference>
<evidence type="ECO:0000313" key="7">
    <source>
        <dbReference type="Proteomes" id="UP000315647"/>
    </source>
</evidence>
<reference evidence="6 7" key="1">
    <citation type="submission" date="2019-03" db="EMBL/GenBank/DDBJ databases">
        <title>Deep-cultivation of Planctomycetes and their phenomic and genomic characterization uncovers novel biology.</title>
        <authorList>
            <person name="Wiegand S."/>
            <person name="Jogler M."/>
            <person name="Boedeker C."/>
            <person name="Pinto D."/>
            <person name="Vollmers J."/>
            <person name="Rivas-Marin E."/>
            <person name="Kohn T."/>
            <person name="Peeters S.H."/>
            <person name="Heuer A."/>
            <person name="Rast P."/>
            <person name="Oberbeckmann S."/>
            <person name="Bunk B."/>
            <person name="Jeske O."/>
            <person name="Meyerdierks A."/>
            <person name="Storesund J.E."/>
            <person name="Kallscheuer N."/>
            <person name="Luecker S."/>
            <person name="Lage O.M."/>
            <person name="Pohl T."/>
            <person name="Merkel B.J."/>
            <person name="Hornburger P."/>
            <person name="Mueller R.-W."/>
            <person name="Bruemmer F."/>
            <person name="Labrenz M."/>
            <person name="Spormann A.M."/>
            <person name="Op den Camp H."/>
            <person name="Overmann J."/>
            <person name="Amann R."/>
            <person name="Jetten M.S.M."/>
            <person name="Mascher T."/>
            <person name="Medema M.H."/>
            <person name="Devos D.P."/>
            <person name="Kaster A.-K."/>
            <person name="Ovreas L."/>
            <person name="Rohde M."/>
            <person name="Galperin M.Y."/>
            <person name="Jogler C."/>
        </authorList>
    </citation>
    <scope>NUCLEOTIDE SEQUENCE [LARGE SCALE GENOMIC DNA]</scope>
    <source>
        <strain evidence="6 7">Enr10</strain>
    </source>
</reference>
<name>A0A517Q9S4_9PLAN</name>
<sequence precursor="true">MDLHRLISLSILAMTCLMLSASFATAADKINFVPAAGNGIQLPPGLTLGPCSAVDYDSEGRMYLFHRGKQPILCFGPDGRFLHSWGDKLIGQAHGLRVDQHDNIWVTDIGSHMVFQFNPRGKLLLAIGQPGKPGTGENQFNKPTDIAFGRHDEIYVSDGYGNSRVMKFAANGKYLGQWGEPGKGPGQFNLPHSIILDRQGRILVGDRENDRVQVFNSEGKLLEIWPGFAPYGMEFDSQGTLFVADGRANKVLQLNSAGKVANSWGRKGAGPGEFNLPHMLTADTAGNLFIAEIGGKRLQKLLRQK</sequence>
<dbReference type="Pfam" id="PF17170">
    <property type="entry name" value="DUF5128"/>
    <property type="match status" value="1"/>
</dbReference>
<dbReference type="Gene3D" id="2.120.10.30">
    <property type="entry name" value="TolB, C-terminal domain"/>
    <property type="match status" value="2"/>
</dbReference>
<protein>
    <submittedName>
        <fullName evidence="6">Serine/threonine-protein kinase PknD</fullName>
        <ecNumber evidence="6">2.7.11.1</ecNumber>
    </submittedName>
</protein>
<evidence type="ECO:0000256" key="2">
    <source>
        <dbReference type="ARBA" id="ARBA00022737"/>
    </source>
</evidence>
<dbReference type="EC" id="2.7.11.1" evidence="6"/>
<keyword evidence="6" id="KW-0808">Transferase</keyword>
<evidence type="ECO:0000256" key="5">
    <source>
        <dbReference type="SAM" id="SignalP"/>
    </source>
</evidence>
<proteinExistence type="predicted"/>
<feature type="repeat" description="NHL" evidence="4">
    <location>
        <begin position="179"/>
        <end position="218"/>
    </location>
</feature>
<evidence type="ECO:0000256" key="4">
    <source>
        <dbReference type="PROSITE-ProRule" id="PRU00504"/>
    </source>
</evidence>
<feature type="signal peptide" evidence="5">
    <location>
        <begin position="1"/>
        <end position="26"/>
    </location>
</feature>
<organism evidence="6 7">
    <name type="scientific">Gimesia panareensis</name>
    <dbReference type="NCBI Taxonomy" id="2527978"/>
    <lineage>
        <taxon>Bacteria</taxon>
        <taxon>Pseudomonadati</taxon>
        <taxon>Planctomycetota</taxon>
        <taxon>Planctomycetia</taxon>
        <taxon>Planctomycetales</taxon>
        <taxon>Planctomycetaceae</taxon>
        <taxon>Gimesia</taxon>
    </lineage>
</organism>
<evidence type="ECO:0000256" key="1">
    <source>
        <dbReference type="ARBA" id="ARBA00022729"/>
    </source>
</evidence>
<dbReference type="SUPFAM" id="SSF63829">
    <property type="entry name" value="Calcium-dependent phosphotriesterase"/>
    <property type="match status" value="1"/>
</dbReference>
<dbReference type="RefSeq" id="WP_145450891.1">
    <property type="nucleotide sequence ID" value="NZ_CP037421.1"/>
</dbReference>
<dbReference type="GO" id="GO:0004674">
    <property type="term" value="F:protein serine/threonine kinase activity"/>
    <property type="evidence" value="ECO:0007669"/>
    <property type="project" value="UniProtKB-EC"/>
</dbReference>
<keyword evidence="3" id="KW-0325">Glycoprotein</keyword>
<evidence type="ECO:0000313" key="6">
    <source>
        <dbReference type="EMBL" id="QDT28377.1"/>
    </source>
</evidence>
<dbReference type="Proteomes" id="UP000315647">
    <property type="component" value="Chromosome"/>
</dbReference>
<keyword evidence="7" id="KW-1185">Reference proteome</keyword>
<dbReference type="CDD" id="cd14958">
    <property type="entry name" value="NHL_PAL_like"/>
    <property type="match status" value="1"/>
</dbReference>
<evidence type="ECO:0000256" key="3">
    <source>
        <dbReference type="ARBA" id="ARBA00023180"/>
    </source>
</evidence>
<accession>A0A517Q9S4</accession>
<gene>
    <name evidence="6" type="primary">pknD_5</name>
    <name evidence="6" type="ORF">Enr10x_37190</name>
</gene>
<dbReference type="PANTHER" id="PTHR10680:SF38">
    <property type="entry name" value="BLL1368 PROTEIN"/>
    <property type="match status" value="1"/>
</dbReference>
<dbReference type="EMBL" id="CP037421">
    <property type="protein sequence ID" value="QDT28377.1"/>
    <property type="molecule type" value="Genomic_DNA"/>
</dbReference>
<dbReference type="InterPro" id="IPR001258">
    <property type="entry name" value="NHL_repeat"/>
</dbReference>
<dbReference type="InterPro" id="IPR011042">
    <property type="entry name" value="6-blade_b-propeller_TolB-like"/>
</dbReference>